<dbReference type="GO" id="GO:0006355">
    <property type="term" value="P:regulation of DNA-templated transcription"/>
    <property type="evidence" value="ECO:0007669"/>
    <property type="project" value="InterPro"/>
</dbReference>
<keyword evidence="1" id="KW-0547">Nucleotide-binding</keyword>
<evidence type="ECO:0000256" key="5">
    <source>
        <dbReference type="PROSITE-ProRule" id="PRU00169"/>
    </source>
</evidence>
<dbReference type="GO" id="GO:0000160">
    <property type="term" value="P:phosphorelay signal transduction system"/>
    <property type="evidence" value="ECO:0007669"/>
    <property type="project" value="InterPro"/>
</dbReference>
<evidence type="ECO:0000256" key="2">
    <source>
        <dbReference type="ARBA" id="ARBA00022840"/>
    </source>
</evidence>
<dbReference type="SMART" id="SM00382">
    <property type="entry name" value="AAA"/>
    <property type="match status" value="1"/>
</dbReference>
<dbReference type="Pfam" id="PF00158">
    <property type="entry name" value="Sigma54_activat"/>
    <property type="match status" value="1"/>
</dbReference>
<dbReference type="GO" id="GO:0005524">
    <property type="term" value="F:ATP binding"/>
    <property type="evidence" value="ECO:0007669"/>
    <property type="project" value="UniProtKB-KW"/>
</dbReference>
<sequence>MEDPDAVKNTNKGHVAVVTRRLLIVEDDPGLQSQMRWCFSEDLEVAVASDRDSALAALRREEPDVVTLDLGLPPDPGGATEGFALLEDILRLSPMTKVIVVTGREDKENAVKAIGMGASDFYQKPLDADILTFVVNRAFRLAELERENQALARQGNGTNIKGIVAASPQMLGICRTLEKVAPTDVTTLITGETGTGKELLARALHDLSPRAGKPFAAINCAAIPENLLESELFGYEKGAFTGATQSKKGKIESANGGTLFLDEIGDMPMALQAKLLRFLQERMVDRVGSVQPIPVDVRVVCATHRNVKDLIDAGDFREDLYYRISEITLDVPSVRERDGDALVIAQSLLKTLGKELDRPNLSFAEDAVNAISSYSWPGNVREMINKVKRATIMADGKRVTAEDLELSCDGTVTGNQLNLRQVREIAERQAIIQALRSCNFNMAQASRLLGITRPTLYNLTDKYRIETSQTETGT</sequence>
<dbReference type="OrthoDB" id="9804019at2"/>
<dbReference type="Pfam" id="PF02954">
    <property type="entry name" value="HTH_8"/>
    <property type="match status" value="1"/>
</dbReference>
<evidence type="ECO:0000313" key="9">
    <source>
        <dbReference type="Proteomes" id="UP000035057"/>
    </source>
</evidence>
<gene>
    <name evidence="8" type="ORF">D777_00880</name>
</gene>
<dbReference type="PROSITE" id="PS50045">
    <property type="entry name" value="SIGMA54_INTERACT_4"/>
    <property type="match status" value="1"/>
</dbReference>
<dbReference type="Proteomes" id="UP000035057">
    <property type="component" value="Unassembled WGS sequence"/>
</dbReference>
<dbReference type="FunFam" id="3.40.50.300:FF:000006">
    <property type="entry name" value="DNA-binding transcriptional regulator NtrC"/>
    <property type="match status" value="1"/>
</dbReference>
<reference evidence="8 9" key="1">
    <citation type="submission" date="2012-12" db="EMBL/GenBank/DDBJ databases">
        <title>Genome assembly of Marinobacter sp. AK21.</title>
        <authorList>
            <person name="Khatri I."/>
            <person name="Kumar R."/>
            <person name="Vaidya B."/>
            <person name="Subramanian S."/>
            <person name="Pinnaka A."/>
        </authorList>
    </citation>
    <scope>NUCLEOTIDE SEQUENCE [LARGE SCALE GENOMIC DNA]</scope>
    <source>
        <strain evidence="8 9">AK21</strain>
    </source>
</reference>
<dbReference type="InterPro" id="IPR027417">
    <property type="entry name" value="P-loop_NTPase"/>
</dbReference>
<dbReference type="InterPro" id="IPR003593">
    <property type="entry name" value="AAA+_ATPase"/>
</dbReference>
<keyword evidence="2" id="KW-0067">ATP-binding</keyword>
<dbReference type="SMART" id="SM00448">
    <property type="entry name" value="REC"/>
    <property type="match status" value="1"/>
</dbReference>
<dbReference type="Gene3D" id="1.10.8.60">
    <property type="match status" value="1"/>
</dbReference>
<dbReference type="InterPro" id="IPR001789">
    <property type="entry name" value="Sig_transdc_resp-reg_receiver"/>
</dbReference>
<evidence type="ECO:0000313" key="8">
    <source>
        <dbReference type="EMBL" id="KEF32246.1"/>
    </source>
</evidence>
<evidence type="ECO:0000259" key="6">
    <source>
        <dbReference type="PROSITE" id="PS50045"/>
    </source>
</evidence>
<dbReference type="Gene3D" id="3.40.50.300">
    <property type="entry name" value="P-loop containing nucleotide triphosphate hydrolases"/>
    <property type="match status" value="1"/>
</dbReference>
<dbReference type="AlphaFoldDB" id="A0A072N410"/>
<evidence type="ECO:0000259" key="7">
    <source>
        <dbReference type="PROSITE" id="PS50110"/>
    </source>
</evidence>
<dbReference type="PRINTS" id="PR01590">
    <property type="entry name" value="HTHFIS"/>
</dbReference>
<dbReference type="PROSITE" id="PS00676">
    <property type="entry name" value="SIGMA54_INTERACT_2"/>
    <property type="match status" value="1"/>
</dbReference>
<keyword evidence="4" id="KW-0804">Transcription</keyword>
<dbReference type="EMBL" id="ANIE01000003">
    <property type="protein sequence ID" value="KEF32246.1"/>
    <property type="molecule type" value="Genomic_DNA"/>
</dbReference>
<dbReference type="CDD" id="cd00156">
    <property type="entry name" value="REC"/>
    <property type="match status" value="1"/>
</dbReference>
<dbReference type="InterPro" id="IPR025943">
    <property type="entry name" value="Sigma_54_int_dom_ATP-bd_2"/>
</dbReference>
<dbReference type="InterPro" id="IPR014264">
    <property type="entry name" value="PEP-CTERM_resp_reg"/>
</dbReference>
<dbReference type="Gene3D" id="1.10.10.60">
    <property type="entry name" value="Homeodomain-like"/>
    <property type="match status" value="1"/>
</dbReference>
<evidence type="ECO:0000256" key="1">
    <source>
        <dbReference type="ARBA" id="ARBA00022741"/>
    </source>
</evidence>
<protein>
    <submittedName>
        <fullName evidence="8">Response regulatory protein</fullName>
    </submittedName>
</protein>
<name>A0A072N410_9GAMM</name>
<dbReference type="InterPro" id="IPR009057">
    <property type="entry name" value="Homeodomain-like_sf"/>
</dbReference>
<evidence type="ECO:0000256" key="3">
    <source>
        <dbReference type="ARBA" id="ARBA00023015"/>
    </source>
</evidence>
<comment type="caution">
    <text evidence="8">The sequence shown here is derived from an EMBL/GenBank/DDBJ whole genome shotgun (WGS) entry which is preliminary data.</text>
</comment>
<dbReference type="NCBIfam" id="TIGR02915">
    <property type="entry name" value="PEP_resp_reg"/>
    <property type="match status" value="1"/>
</dbReference>
<organism evidence="8 9">
    <name type="scientific">Marinobacter nitratireducens</name>
    <dbReference type="NCBI Taxonomy" id="1137280"/>
    <lineage>
        <taxon>Bacteria</taxon>
        <taxon>Pseudomonadati</taxon>
        <taxon>Pseudomonadota</taxon>
        <taxon>Gammaproteobacteria</taxon>
        <taxon>Pseudomonadales</taxon>
        <taxon>Marinobacteraceae</taxon>
        <taxon>Marinobacter</taxon>
    </lineage>
</organism>
<dbReference type="CDD" id="cd00009">
    <property type="entry name" value="AAA"/>
    <property type="match status" value="1"/>
</dbReference>
<dbReference type="STRING" id="1137280.D777_00880"/>
<accession>A0A072N410</accession>
<dbReference type="PANTHER" id="PTHR32071:SF113">
    <property type="entry name" value="ALGINATE BIOSYNTHESIS TRANSCRIPTIONAL REGULATORY PROTEIN ALGB"/>
    <property type="match status" value="1"/>
</dbReference>
<keyword evidence="3" id="KW-0805">Transcription regulation</keyword>
<dbReference type="PANTHER" id="PTHR32071">
    <property type="entry name" value="TRANSCRIPTIONAL REGULATORY PROTEIN"/>
    <property type="match status" value="1"/>
</dbReference>
<dbReference type="GO" id="GO:0043565">
    <property type="term" value="F:sequence-specific DNA binding"/>
    <property type="evidence" value="ECO:0007669"/>
    <property type="project" value="InterPro"/>
</dbReference>
<dbReference type="SUPFAM" id="SSF52172">
    <property type="entry name" value="CheY-like"/>
    <property type="match status" value="1"/>
</dbReference>
<dbReference type="PROSITE" id="PS50110">
    <property type="entry name" value="RESPONSE_REGULATORY"/>
    <property type="match status" value="1"/>
</dbReference>
<dbReference type="InterPro" id="IPR002197">
    <property type="entry name" value="HTH_Fis"/>
</dbReference>
<dbReference type="InterPro" id="IPR011006">
    <property type="entry name" value="CheY-like_superfamily"/>
</dbReference>
<feature type="domain" description="Sigma-54 factor interaction" evidence="6">
    <location>
        <begin position="163"/>
        <end position="392"/>
    </location>
</feature>
<dbReference type="Pfam" id="PF25601">
    <property type="entry name" value="AAA_lid_14"/>
    <property type="match status" value="1"/>
</dbReference>
<dbReference type="Gene3D" id="3.40.50.2300">
    <property type="match status" value="1"/>
</dbReference>
<keyword evidence="5" id="KW-0597">Phosphoprotein</keyword>
<dbReference type="InterPro" id="IPR002078">
    <property type="entry name" value="Sigma_54_int"/>
</dbReference>
<dbReference type="SUPFAM" id="SSF46689">
    <property type="entry name" value="Homeodomain-like"/>
    <property type="match status" value="1"/>
</dbReference>
<feature type="domain" description="Response regulatory" evidence="7">
    <location>
        <begin position="21"/>
        <end position="139"/>
    </location>
</feature>
<proteinExistence type="predicted"/>
<dbReference type="PATRIC" id="fig|1137280.3.peg.696"/>
<keyword evidence="9" id="KW-1185">Reference proteome</keyword>
<feature type="modified residue" description="4-aspartylphosphate" evidence="5">
    <location>
        <position position="69"/>
    </location>
</feature>
<evidence type="ECO:0000256" key="4">
    <source>
        <dbReference type="ARBA" id="ARBA00023163"/>
    </source>
</evidence>
<dbReference type="Pfam" id="PF00072">
    <property type="entry name" value="Response_reg"/>
    <property type="match status" value="1"/>
</dbReference>
<dbReference type="InterPro" id="IPR058031">
    <property type="entry name" value="AAA_lid_NorR"/>
</dbReference>
<dbReference type="SUPFAM" id="SSF52540">
    <property type="entry name" value="P-loop containing nucleoside triphosphate hydrolases"/>
    <property type="match status" value="1"/>
</dbReference>